<dbReference type="EMBL" id="JASFZW010000002">
    <property type="protein sequence ID" value="KAK2079526.1"/>
    <property type="molecule type" value="Genomic_DNA"/>
</dbReference>
<proteinExistence type="predicted"/>
<keyword evidence="4" id="KW-1185">Reference proteome</keyword>
<gene>
    <name evidence="3" type="ORF">QBZ16_001920</name>
</gene>
<evidence type="ECO:0000256" key="1">
    <source>
        <dbReference type="SAM" id="Coils"/>
    </source>
</evidence>
<feature type="compositionally biased region" description="Low complexity" evidence="2">
    <location>
        <begin position="16"/>
        <end position="30"/>
    </location>
</feature>
<evidence type="ECO:0000256" key="2">
    <source>
        <dbReference type="SAM" id="MobiDB-lite"/>
    </source>
</evidence>
<comment type="caution">
    <text evidence="3">The sequence shown here is derived from an EMBL/GenBank/DDBJ whole genome shotgun (WGS) entry which is preliminary data.</text>
</comment>
<dbReference type="AlphaFoldDB" id="A0AAD9IKV8"/>
<evidence type="ECO:0000313" key="3">
    <source>
        <dbReference type="EMBL" id="KAK2079526.1"/>
    </source>
</evidence>
<feature type="coiled-coil region" evidence="1">
    <location>
        <begin position="111"/>
        <end position="148"/>
    </location>
</feature>
<feature type="region of interest" description="Disordered" evidence="2">
    <location>
        <begin position="1"/>
        <end position="39"/>
    </location>
</feature>
<accession>A0AAD9IKV8</accession>
<name>A0AAD9IKV8_PROWI</name>
<evidence type="ECO:0000313" key="4">
    <source>
        <dbReference type="Proteomes" id="UP001255856"/>
    </source>
</evidence>
<reference evidence="3" key="1">
    <citation type="submission" date="2021-01" db="EMBL/GenBank/DDBJ databases">
        <authorList>
            <person name="Eckstrom K.M.E."/>
        </authorList>
    </citation>
    <scope>NUCLEOTIDE SEQUENCE</scope>
    <source>
        <strain evidence="3">UVCC 0001</strain>
    </source>
</reference>
<sequence>MSASGSDSSYDDSESDSGASTTYSSSPGTSREQLIRARPAVRLPSLNLAVSTSATTGRGGKCSTRPVQYDLLSSAFVLPQGELTEARAICSAKLGVKPDRIKFYELKEVTALQAGSDAEGLRQKIEKLENENQELKSMVKLLESLRKRGQHALRDIKKEFDVLCRELTGKDGPVARASGTPVALTQALMETS</sequence>
<organism evidence="3 4">
    <name type="scientific">Prototheca wickerhamii</name>
    <dbReference type="NCBI Taxonomy" id="3111"/>
    <lineage>
        <taxon>Eukaryota</taxon>
        <taxon>Viridiplantae</taxon>
        <taxon>Chlorophyta</taxon>
        <taxon>core chlorophytes</taxon>
        <taxon>Trebouxiophyceae</taxon>
        <taxon>Chlorellales</taxon>
        <taxon>Chlorellaceae</taxon>
        <taxon>Prototheca</taxon>
    </lineage>
</organism>
<keyword evidence="1" id="KW-0175">Coiled coil</keyword>
<dbReference type="Proteomes" id="UP001255856">
    <property type="component" value="Unassembled WGS sequence"/>
</dbReference>
<protein>
    <submittedName>
        <fullName evidence="3">Uncharacterized protein</fullName>
    </submittedName>
</protein>